<keyword evidence="3" id="KW-1185">Reference proteome</keyword>
<gene>
    <name evidence="2" type="ORF">CSSPJE1EN1_LOCUS26306</name>
</gene>
<dbReference type="Gene3D" id="1.10.443.30">
    <property type="entry name" value="Telomere resolvase"/>
    <property type="match status" value="1"/>
</dbReference>
<dbReference type="SUPFAM" id="SSF56349">
    <property type="entry name" value="DNA breaking-rejoining enzymes"/>
    <property type="match status" value="1"/>
</dbReference>
<name>A0ABP0V928_9BRYO</name>
<reference evidence="2" key="1">
    <citation type="submission" date="2024-02" db="EMBL/GenBank/DDBJ databases">
        <authorList>
            <consortium name="ELIXIR-Norway"/>
            <consortium name="Elixir Norway"/>
        </authorList>
    </citation>
    <scope>NUCLEOTIDE SEQUENCE</scope>
</reference>
<protein>
    <recommendedName>
        <fullName evidence="1">Telomere resolvase ResT/TelK catalytic domain-containing protein</fullName>
    </recommendedName>
</protein>
<evidence type="ECO:0000313" key="2">
    <source>
        <dbReference type="EMBL" id="CAK9250928.1"/>
    </source>
</evidence>
<dbReference type="EMBL" id="CAXAQS010000278">
    <property type="protein sequence ID" value="CAK9250928.1"/>
    <property type="molecule type" value="Genomic_DNA"/>
</dbReference>
<proteinExistence type="predicted"/>
<organism evidence="2 3">
    <name type="scientific">Sphagnum jensenii</name>
    <dbReference type="NCBI Taxonomy" id="128206"/>
    <lineage>
        <taxon>Eukaryota</taxon>
        <taxon>Viridiplantae</taxon>
        <taxon>Streptophyta</taxon>
        <taxon>Embryophyta</taxon>
        <taxon>Bryophyta</taxon>
        <taxon>Sphagnophytina</taxon>
        <taxon>Sphagnopsida</taxon>
        <taxon>Sphagnales</taxon>
        <taxon>Sphagnaceae</taxon>
        <taxon>Sphagnum</taxon>
    </lineage>
</organism>
<dbReference type="InterPro" id="IPR011010">
    <property type="entry name" value="DNA_brk_join_enz"/>
</dbReference>
<dbReference type="InterPro" id="IPR032047">
    <property type="entry name" value="ResT/TelK_cat"/>
</dbReference>
<dbReference type="InterPro" id="IPR038280">
    <property type="entry name" value="ResT/TelK_cat_sf"/>
</dbReference>
<dbReference type="Proteomes" id="UP001497444">
    <property type="component" value="Unassembled WGS sequence"/>
</dbReference>
<dbReference type="Pfam" id="PF16684">
    <property type="entry name" value="ResT-TelK_cat"/>
    <property type="match status" value="1"/>
</dbReference>
<accession>A0ABP0V928</accession>
<evidence type="ECO:0000313" key="3">
    <source>
        <dbReference type="Proteomes" id="UP001497444"/>
    </source>
</evidence>
<comment type="caution">
    <text evidence="2">The sequence shown here is derived from an EMBL/GenBank/DDBJ whole genome shotgun (WGS) entry which is preliminary data.</text>
</comment>
<evidence type="ECO:0000259" key="1">
    <source>
        <dbReference type="Pfam" id="PF16684"/>
    </source>
</evidence>
<feature type="domain" description="Telomere resolvase ResT/TelK catalytic" evidence="1">
    <location>
        <begin position="125"/>
        <end position="296"/>
    </location>
</feature>
<sequence>MAKRDKTLQNAAPVQTPSKVASTDRFKVFRVNLAEAMDKKEPVKAVERLCKAENRKFRKQFDSMTTLRRYYTHYRNVCREVITKKKDRHILGACLEILNLTKEEIDDLNNQYSKKVATEHRSLRPLKNYDQMILKAQELLSGMSIYDRILGLACLTGRRAAEIACTAKFQTIRKDWMLFDGQLKGKTRLLHTYEIPVLAESTLIVDAIKRVREQRPQWVDNTILFHDCGSRELSTRVKRHFSDFIDNPAVKDLRAAYAEVCYDKFGTVRKAKTRFFSEILGHGEDDNITGQSYIDFYIQEQEAA</sequence>